<accession>A0A250XAY4</accession>
<dbReference type="AlphaFoldDB" id="A0A250XAY4"/>
<comment type="caution">
    <text evidence="3">The sequence shown here is derived from an EMBL/GenBank/DDBJ whole genome shotgun (WGS) entry which is preliminary data.</text>
</comment>
<feature type="repeat" description="WD" evidence="1">
    <location>
        <begin position="263"/>
        <end position="296"/>
    </location>
</feature>
<feature type="domain" description="WD repeat-containing protein 54 beta-propeller" evidence="2">
    <location>
        <begin position="14"/>
        <end position="344"/>
    </location>
</feature>
<gene>
    <name evidence="3" type="ORF">CEUSTIGMA_g7675.t1</name>
</gene>
<dbReference type="Gene3D" id="2.130.10.10">
    <property type="entry name" value="YVTN repeat-like/Quinoprotein amine dehydrogenase"/>
    <property type="match status" value="1"/>
</dbReference>
<evidence type="ECO:0000313" key="3">
    <source>
        <dbReference type="EMBL" id="GAX80237.1"/>
    </source>
</evidence>
<dbReference type="PROSITE" id="PS50082">
    <property type="entry name" value="WD_REPEATS_2"/>
    <property type="match status" value="1"/>
</dbReference>
<dbReference type="Pfam" id="PF21031">
    <property type="entry name" value="WDR54"/>
    <property type="match status" value="1"/>
</dbReference>
<proteinExistence type="predicted"/>
<dbReference type="InterPro" id="IPR036322">
    <property type="entry name" value="WD40_repeat_dom_sf"/>
</dbReference>
<protein>
    <recommendedName>
        <fullName evidence="2">WD repeat-containing protein 54 beta-propeller domain-containing protein</fullName>
    </recommendedName>
</protein>
<sequence>METSYNEKEVVRSPMRPSPSPLCNNLAQAAGFVVYAHKCSPCVLSPLSISQGVQAAVRRVDTECEDLIYMVMSCLVGGGTWYVVLGTDAGLQVWDQGCSNLLSKWNFPEDEPGPVSHHTSNTALFVRGAAAVVTRDGSPALCWGSSRGKLYLAQLLEDGQLGPASSFTNHIAPITCIGSAYQTSRGQPADFKNPHNLVSCDQEGLITLWDAVSTSNLSLANTISQSSEPVVSVALRRNYMIVARLEGCFQVYDMASCSLVGEVVSHSRFLTAMDMHPCKDIIATTSEDATVNVWTLPLGNGIKGSTNLLSALWPNAMPTGIAFCGPSDCDIAVVALDNEELRVFRAGA</sequence>
<name>A0A250XAY4_9CHLO</name>
<evidence type="ECO:0000313" key="4">
    <source>
        <dbReference type="Proteomes" id="UP000232323"/>
    </source>
</evidence>
<dbReference type="InterPro" id="IPR015943">
    <property type="entry name" value="WD40/YVTN_repeat-like_dom_sf"/>
</dbReference>
<dbReference type="OrthoDB" id="756370at2759"/>
<dbReference type="SUPFAM" id="SSF50978">
    <property type="entry name" value="WD40 repeat-like"/>
    <property type="match status" value="1"/>
</dbReference>
<reference evidence="3 4" key="1">
    <citation type="submission" date="2017-08" db="EMBL/GenBank/DDBJ databases">
        <title>Acidophilic green algal genome provides insights into adaptation to an acidic environment.</title>
        <authorList>
            <person name="Hirooka S."/>
            <person name="Hirose Y."/>
            <person name="Kanesaki Y."/>
            <person name="Higuchi S."/>
            <person name="Fujiwara T."/>
            <person name="Onuma R."/>
            <person name="Era A."/>
            <person name="Ohbayashi R."/>
            <person name="Uzuka A."/>
            <person name="Nozaki H."/>
            <person name="Yoshikawa H."/>
            <person name="Miyagishima S.Y."/>
        </authorList>
    </citation>
    <scope>NUCLEOTIDE SEQUENCE [LARGE SCALE GENOMIC DNA]</scope>
    <source>
        <strain evidence="3 4">NIES-2499</strain>
    </source>
</reference>
<keyword evidence="1" id="KW-0853">WD repeat</keyword>
<dbReference type="InterPro" id="IPR049546">
    <property type="entry name" value="WDR54_beta_prop"/>
</dbReference>
<dbReference type="PROSITE" id="PS50294">
    <property type="entry name" value="WD_REPEATS_REGION"/>
    <property type="match status" value="1"/>
</dbReference>
<evidence type="ECO:0000259" key="2">
    <source>
        <dbReference type="Pfam" id="PF21031"/>
    </source>
</evidence>
<dbReference type="InterPro" id="IPR001680">
    <property type="entry name" value="WD40_rpt"/>
</dbReference>
<dbReference type="Proteomes" id="UP000232323">
    <property type="component" value="Unassembled WGS sequence"/>
</dbReference>
<evidence type="ECO:0000256" key="1">
    <source>
        <dbReference type="PROSITE-ProRule" id="PRU00221"/>
    </source>
</evidence>
<dbReference type="EMBL" id="BEGY01000050">
    <property type="protein sequence ID" value="GAX80237.1"/>
    <property type="molecule type" value="Genomic_DNA"/>
</dbReference>
<dbReference type="SMART" id="SM00320">
    <property type="entry name" value="WD40"/>
    <property type="match status" value="3"/>
</dbReference>
<organism evidence="3 4">
    <name type="scientific">Chlamydomonas eustigma</name>
    <dbReference type="NCBI Taxonomy" id="1157962"/>
    <lineage>
        <taxon>Eukaryota</taxon>
        <taxon>Viridiplantae</taxon>
        <taxon>Chlorophyta</taxon>
        <taxon>core chlorophytes</taxon>
        <taxon>Chlorophyceae</taxon>
        <taxon>CS clade</taxon>
        <taxon>Chlamydomonadales</taxon>
        <taxon>Chlamydomonadaceae</taxon>
        <taxon>Chlamydomonas</taxon>
    </lineage>
</organism>
<keyword evidence="4" id="KW-1185">Reference proteome</keyword>
<dbReference type="STRING" id="1157962.A0A250XAY4"/>